<evidence type="ECO:0000313" key="2">
    <source>
        <dbReference type="EMBL" id="MBP2369125.1"/>
    </source>
</evidence>
<feature type="compositionally biased region" description="Low complexity" evidence="1">
    <location>
        <begin position="148"/>
        <end position="163"/>
    </location>
</feature>
<dbReference type="InterPro" id="IPR021449">
    <property type="entry name" value="DUF3099"/>
</dbReference>
<comment type="caution">
    <text evidence="2">The sequence shown here is derived from an EMBL/GenBank/DDBJ whole genome shotgun (WGS) entry which is preliminary data.</text>
</comment>
<feature type="compositionally biased region" description="Basic and acidic residues" evidence="1">
    <location>
        <begin position="91"/>
        <end position="101"/>
    </location>
</feature>
<dbReference type="Proteomes" id="UP001519295">
    <property type="component" value="Unassembled WGS sequence"/>
</dbReference>
<evidence type="ECO:0000256" key="1">
    <source>
        <dbReference type="SAM" id="MobiDB-lite"/>
    </source>
</evidence>
<protein>
    <recommendedName>
        <fullName evidence="4">DUF3099 family protein</fullName>
    </recommendedName>
</protein>
<evidence type="ECO:0008006" key="4">
    <source>
        <dbReference type="Google" id="ProtNLM"/>
    </source>
</evidence>
<proteinExistence type="predicted"/>
<organism evidence="2 3">
    <name type="scientific">Pseudonocardia parietis</name>
    <dbReference type="NCBI Taxonomy" id="570936"/>
    <lineage>
        <taxon>Bacteria</taxon>
        <taxon>Bacillati</taxon>
        <taxon>Actinomycetota</taxon>
        <taxon>Actinomycetes</taxon>
        <taxon>Pseudonocardiales</taxon>
        <taxon>Pseudonocardiaceae</taxon>
        <taxon>Pseudonocardia</taxon>
    </lineage>
</organism>
<feature type="compositionally biased region" description="Low complexity" evidence="1">
    <location>
        <begin position="109"/>
        <end position="135"/>
    </location>
</feature>
<dbReference type="RefSeq" id="WP_372447406.1">
    <property type="nucleotide sequence ID" value="NZ_JAGINU010000001.1"/>
</dbReference>
<name>A0ABS4VYU9_9PSEU</name>
<gene>
    <name evidence="2" type="ORF">JOF36_004821</name>
</gene>
<reference evidence="2 3" key="1">
    <citation type="submission" date="2021-03" db="EMBL/GenBank/DDBJ databases">
        <title>Sequencing the genomes of 1000 actinobacteria strains.</title>
        <authorList>
            <person name="Klenk H.-P."/>
        </authorList>
    </citation>
    <scope>NUCLEOTIDE SEQUENCE [LARGE SCALE GENOMIC DNA]</scope>
    <source>
        <strain evidence="2 3">DSM 45256</strain>
    </source>
</reference>
<evidence type="ECO:0000313" key="3">
    <source>
        <dbReference type="Proteomes" id="UP001519295"/>
    </source>
</evidence>
<feature type="region of interest" description="Disordered" evidence="1">
    <location>
        <begin position="80"/>
        <end position="172"/>
    </location>
</feature>
<keyword evidence="3" id="KW-1185">Reference proteome</keyword>
<dbReference type="EMBL" id="JAGINU010000001">
    <property type="protein sequence ID" value="MBP2369125.1"/>
    <property type="molecule type" value="Genomic_DNA"/>
</dbReference>
<sequence length="172" mass="18324">MTDPRREDPVLITDAQMSYEEELAVRKRRYKWTMGLRFPCIILAGIFYQIPWLAVTLLVISVPLPWIAVLIANDRLPRKTEAPNRYKHGHREIESRPHDVIDSAEDDAAGAAGATGPGRATDPAGATGPAGATDPSRTTDPAGATDPVRTADAAGTTDVAGTAGRRDPSGPG</sequence>
<accession>A0ABS4VYU9</accession>
<dbReference type="Pfam" id="PF11298">
    <property type="entry name" value="DUF3099"/>
    <property type="match status" value="1"/>
</dbReference>